<dbReference type="EMBL" id="JARPUR010000002">
    <property type="protein sequence ID" value="KAK4882875.1"/>
    <property type="molecule type" value="Genomic_DNA"/>
</dbReference>
<feature type="chain" id="PRO_5042835771" evidence="1">
    <location>
        <begin position="17"/>
        <end position="170"/>
    </location>
</feature>
<protein>
    <submittedName>
        <fullName evidence="2">Uncharacterized protein</fullName>
    </submittedName>
</protein>
<name>A0AAN7Q8N5_9COLE</name>
<keyword evidence="3" id="KW-1185">Reference proteome</keyword>
<evidence type="ECO:0000256" key="1">
    <source>
        <dbReference type="SAM" id="SignalP"/>
    </source>
</evidence>
<gene>
    <name evidence="2" type="ORF">RN001_006194</name>
</gene>
<dbReference type="Proteomes" id="UP001353858">
    <property type="component" value="Unassembled WGS sequence"/>
</dbReference>
<evidence type="ECO:0000313" key="2">
    <source>
        <dbReference type="EMBL" id="KAK4882875.1"/>
    </source>
</evidence>
<accession>A0AAN7Q8N5</accession>
<feature type="signal peptide" evidence="1">
    <location>
        <begin position="1"/>
        <end position="16"/>
    </location>
</feature>
<sequence length="170" mass="19726">MNHFLALTIFIATATAQRPSYLGGPTYPQLANRFKTDNDETSTVNVINRLGESGGTTEKIPVDARGDEELVKRIKTWPRENIPFWVLNADQIEKHRNPQGNQQAVRTQGTQSRFGAQQNNLQDRFYDPYQDDFWYNYYYRPRPRFNSFESDTMTRTIRPIQTRGSFAGPL</sequence>
<comment type="caution">
    <text evidence="2">The sequence shown here is derived from an EMBL/GenBank/DDBJ whole genome shotgun (WGS) entry which is preliminary data.</text>
</comment>
<dbReference type="AlphaFoldDB" id="A0AAN7Q8N5"/>
<organism evidence="2 3">
    <name type="scientific">Aquatica leii</name>
    <dbReference type="NCBI Taxonomy" id="1421715"/>
    <lineage>
        <taxon>Eukaryota</taxon>
        <taxon>Metazoa</taxon>
        <taxon>Ecdysozoa</taxon>
        <taxon>Arthropoda</taxon>
        <taxon>Hexapoda</taxon>
        <taxon>Insecta</taxon>
        <taxon>Pterygota</taxon>
        <taxon>Neoptera</taxon>
        <taxon>Endopterygota</taxon>
        <taxon>Coleoptera</taxon>
        <taxon>Polyphaga</taxon>
        <taxon>Elateriformia</taxon>
        <taxon>Elateroidea</taxon>
        <taxon>Lampyridae</taxon>
        <taxon>Luciolinae</taxon>
        <taxon>Aquatica</taxon>
    </lineage>
</organism>
<evidence type="ECO:0000313" key="3">
    <source>
        <dbReference type="Proteomes" id="UP001353858"/>
    </source>
</evidence>
<proteinExistence type="predicted"/>
<keyword evidence="1" id="KW-0732">Signal</keyword>
<reference evidence="3" key="1">
    <citation type="submission" date="2023-01" db="EMBL/GenBank/DDBJ databases">
        <title>Key to firefly adult light organ development and bioluminescence: homeobox transcription factors regulate luciferase expression and transportation to peroxisome.</title>
        <authorList>
            <person name="Fu X."/>
        </authorList>
    </citation>
    <scope>NUCLEOTIDE SEQUENCE [LARGE SCALE GENOMIC DNA]</scope>
</reference>